<feature type="transmembrane region" description="Helical" evidence="1">
    <location>
        <begin position="64"/>
        <end position="85"/>
    </location>
</feature>
<organism evidence="2 3">
    <name type="scientific">Lactiplantibacillus pentosus DSM 20314</name>
    <dbReference type="NCBI Taxonomy" id="1423791"/>
    <lineage>
        <taxon>Bacteria</taxon>
        <taxon>Bacillati</taxon>
        <taxon>Bacillota</taxon>
        <taxon>Bacilli</taxon>
        <taxon>Lactobacillales</taxon>
        <taxon>Lactobacillaceae</taxon>
        <taxon>Lactiplantibacillus</taxon>
    </lineage>
</organism>
<feature type="transmembrane region" description="Helical" evidence="1">
    <location>
        <begin position="122"/>
        <end position="142"/>
    </location>
</feature>
<sequence length="424" mass="47837">MIEVGSQAKNKCWKPLLFLVGFYLIYQPNFWANTYLPMIVTLGIMMSCVLVLSPYEIGLTLNRLKIFVIGVSLSMVYFAFRALLVDNDPRIIQNTAIIINVIALVLWLEVLRKYFQMSAEQVLGWLLWLVVIQCFFALVMLVSSGLRAAILARTAAGIIENQFVYGERLYGISSDYTFFTPIYHSIIGLMAIYLGINVNKKYYWFLPFCVFIIVLNGRTGLVTLVFGFALMLAKRMAASFQGFVQGSVLVAMSIGFVFLGLSFLQAIQPDTYTWIVSGFEDTLALVFEGNKQGNYEQLTDSFLLFPTGLWSWLFGYGVRVYGGNTSNIWFGTSDIGYINDLFMGGLVYMGILYSTIIAHLITCHQKAEVKVRGSMLFLAFFVVLIIANYKGEVARSGVVLTSIIFMCYLFSTEPQNEERTWKSA</sequence>
<name>A0A837RF54_LACPE</name>
<proteinExistence type="predicted"/>
<evidence type="ECO:0000313" key="2">
    <source>
        <dbReference type="EMBL" id="KRK26720.1"/>
    </source>
</evidence>
<reference evidence="2 3" key="1">
    <citation type="journal article" date="2015" name="Genome Announc.">
        <title>Expanding the biotechnology potential of lactobacilli through comparative genomics of 213 strains and associated genera.</title>
        <authorList>
            <person name="Sun Z."/>
            <person name="Harris H.M."/>
            <person name="McCann A."/>
            <person name="Guo C."/>
            <person name="Argimon S."/>
            <person name="Zhang W."/>
            <person name="Yang X."/>
            <person name="Jeffery I.B."/>
            <person name="Cooney J.C."/>
            <person name="Kagawa T.F."/>
            <person name="Liu W."/>
            <person name="Song Y."/>
            <person name="Salvetti E."/>
            <person name="Wrobel A."/>
            <person name="Rasinkangas P."/>
            <person name="Parkhill J."/>
            <person name="Rea M.C."/>
            <person name="O'Sullivan O."/>
            <person name="Ritari J."/>
            <person name="Douillard F.P."/>
            <person name="Paul Ross R."/>
            <person name="Yang R."/>
            <person name="Briner A.E."/>
            <person name="Felis G.E."/>
            <person name="de Vos W.M."/>
            <person name="Barrangou R."/>
            <person name="Klaenhammer T.R."/>
            <person name="Caufield P.W."/>
            <person name="Cui Y."/>
            <person name="Zhang H."/>
            <person name="O'Toole P.W."/>
        </authorList>
    </citation>
    <scope>NUCLEOTIDE SEQUENCE [LARGE SCALE GENOMIC DNA]</scope>
    <source>
        <strain evidence="2 3">DSM 20314</strain>
    </source>
</reference>
<dbReference type="Proteomes" id="UP000051020">
    <property type="component" value="Unassembled WGS sequence"/>
</dbReference>
<keyword evidence="1" id="KW-0472">Membrane</keyword>
<accession>A0A837RF54</accession>
<protein>
    <submittedName>
        <fullName evidence="2">Polysaccharide polymerase</fullName>
    </submittedName>
</protein>
<feature type="transmembrane region" description="Helical" evidence="1">
    <location>
        <begin position="393"/>
        <end position="411"/>
    </location>
</feature>
<evidence type="ECO:0000313" key="3">
    <source>
        <dbReference type="Proteomes" id="UP000051020"/>
    </source>
</evidence>
<dbReference type="AlphaFoldDB" id="A0A837RF54"/>
<feature type="transmembrane region" description="Helical" evidence="1">
    <location>
        <begin position="12"/>
        <end position="29"/>
    </location>
</feature>
<keyword evidence="1" id="KW-1133">Transmembrane helix</keyword>
<feature type="transmembrane region" description="Helical" evidence="1">
    <location>
        <begin position="243"/>
        <end position="266"/>
    </location>
</feature>
<dbReference type="EMBL" id="AZCU01000002">
    <property type="protein sequence ID" value="KRK26720.1"/>
    <property type="molecule type" value="Genomic_DNA"/>
</dbReference>
<evidence type="ECO:0000256" key="1">
    <source>
        <dbReference type="SAM" id="Phobius"/>
    </source>
</evidence>
<keyword evidence="1" id="KW-0812">Transmembrane</keyword>
<feature type="transmembrane region" description="Helical" evidence="1">
    <location>
        <begin position="341"/>
        <end position="362"/>
    </location>
</feature>
<comment type="caution">
    <text evidence="2">The sequence shown here is derived from an EMBL/GenBank/DDBJ whole genome shotgun (WGS) entry which is preliminary data.</text>
</comment>
<feature type="transmembrane region" description="Helical" evidence="1">
    <location>
        <begin position="91"/>
        <end position="110"/>
    </location>
</feature>
<feature type="transmembrane region" description="Helical" evidence="1">
    <location>
        <begin position="178"/>
        <end position="196"/>
    </location>
</feature>
<dbReference type="GeneID" id="49394277"/>
<feature type="transmembrane region" description="Helical" evidence="1">
    <location>
        <begin position="302"/>
        <end position="321"/>
    </location>
</feature>
<dbReference type="RefSeq" id="WP_050338459.1">
    <property type="nucleotide sequence ID" value="NZ_AZCU01000002.1"/>
</dbReference>
<feature type="transmembrane region" description="Helical" evidence="1">
    <location>
        <begin position="369"/>
        <end position="387"/>
    </location>
</feature>
<gene>
    <name evidence="2" type="ORF">FD24_GL001530</name>
</gene>
<feature type="transmembrane region" description="Helical" evidence="1">
    <location>
        <begin position="202"/>
        <end position="231"/>
    </location>
</feature>
<feature type="transmembrane region" description="Helical" evidence="1">
    <location>
        <begin position="35"/>
        <end position="52"/>
    </location>
</feature>